<dbReference type="Pfam" id="PF01928">
    <property type="entry name" value="CYTH"/>
    <property type="match status" value="1"/>
</dbReference>
<dbReference type="EMBL" id="FNIG01000009">
    <property type="protein sequence ID" value="SDN82094.1"/>
    <property type="molecule type" value="Genomic_DNA"/>
</dbReference>
<dbReference type="InterPro" id="IPR023577">
    <property type="entry name" value="CYTH_domain"/>
</dbReference>
<dbReference type="PIRSF" id="PIRSF012526">
    <property type="entry name" value="CYTH_UCP012526"/>
    <property type="match status" value="1"/>
</dbReference>
<dbReference type="Proteomes" id="UP000199334">
    <property type="component" value="Unassembled WGS sequence"/>
</dbReference>
<dbReference type="CDD" id="cd07762">
    <property type="entry name" value="CYTH-like_Pase_1"/>
    <property type="match status" value="1"/>
</dbReference>
<dbReference type="SUPFAM" id="SSF55154">
    <property type="entry name" value="CYTH-like phosphatases"/>
    <property type="match status" value="1"/>
</dbReference>
<accession>A0A1H0EI09</accession>
<dbReference type="PROSITE" id="PS51707">
    <property type="entry name" value="CYTH"/>
    <property type="match status" value="1"/>
</dbReference>
<sequence length="188" mass="22942">MNEIEIEFKNLLSKQQYNQLKHHWFNHQQPIRQTNYYFETDDFQLKQHDAALRIREKNHNYIATLKQPHEDGLLETHDALTHEEAYKWFHDNVQIKENILTHLKQMKIDVNQIHFKGSLTTHRLEKRVNDFNVVLDYSEYHHTEDYELEVEAPSYQQGKTFFKELLERYNIQPQPTKNKIQRFFESLS</sequence>
<dbReference type="Gene3D" id="2.40.320.10">
    <property type="entry name" value="Hypothetical Protein Pfu-838710-001"/>
    <property type="match status" value="1"/>
</dbReference>
<organism evidence="2 3">
    <name type="scientific">Tenuibacillus multivorans</name>
    <dbReference type="NCBI Taxonomy" id="237069"/>
    <lineage>
        <taxon>Bacteria</taxon>
        <taxon>Bacillati</taxon>
        <taxon>Bacillota</taxon>
        <taxon>Bacilli</taxon>
        <taxon>Bacillales</taxon>
        <taxon>Bacillaceae</taxon>
        <taxon>Tenuibacillus</taxon>
    </lineage>
</organism>
<proteinExistence type="predicted"/>
<gene>
    <name evidence="2" type="ORF">SAMN05216498_3164</name>
</gene>
<dbReference type="STRING" id="237069.SAMN05216498_3164"/>
<name>A0A1H0EI09_9BACI</name>
<protein>
    <submittedName>
        <fullName evidence="2">Uncharacterized protein YjbK</fullName>
    </submittedName>
</protein>
<dbReference type="InterPro" id="IPR033469">
    <property type="entry name" value="CYTH-like_dom_sf"/>
</dbReference>
<evidence type="ECO:0000313" key="3">
    <source>
        <dbReference type="Proteomes" id="UP000199334"/>
    </source>
</evidence>
<evidence type="ECO:0000313" key="2">
    <source>
        <dbReference type="EMBL" id="SDN82094.1"/>
    </source>
</evidence>
<keyword evidence="3" id="KW-1185">Reference proteome</keyword>
<reference evidence="2 3" key="1">
    <citation type="submission" date="2016-10" db="EMBL/GenBank/DDBJ databases">
        <authorList>
            <person name="de Groot N.N."/>
        </authorList>
    </citation>
    <scope>NUCLEOTIDE SEQUENCE [LARGE SCALE GENOMIC DNA]</scope>
    <source>
        <strain evidence="2 3">CGMCC 1.3442</strain>
    </source>
</reference>
<feature type="domain" description="CYTH" evidence="1">
    <location>
        <begin position="3"/>
        <end position="188"/>
    </location>
</feature>
<evidence type="ECO:0000259" key="1">
    <source>
        <dbReference type="PROSITE" id="PS51707"/>
    </source>
</evidence>
<dbReference type="AlphaFoldDB" id="A0A1H0EI09"/>
<dbReference type="InterPro" id="IPR009195">
    <property type="entry name" value="Uncharacterised_YjbK"/>
</dbReference>
<dbReference type="RefSeq" id="WP_176753077.1">
    <property type="nucleotide sequence ID" value="NZ_BJVZ01000009.1"/>
</dbReference>
<dbReference type="SMART" id="SM01118">
    <property type="entry name" value="CYTH"/>
    <property type="match status" value="1"/>
</dbReference>